<proteinExistence type="inferred from homology"/>
<dbReference type="PRINTS" id="PR00080">
    <property type="entry name" value="SDRFAMILY"/>
</dbReference>
<dbReference type="Pfam" id="PF00106">
    <property type="entry name" value="adh_short"/>
    <property type="match status" value="1"/>
</dbReference>
<dbReference type="CDD" id="cd05233">
    <property type="entry name" value="SDR_c"/>
    <property type="match status" value="1"/>
</dbReference>
<evidence type="ECO:0000256" key="1">
    <source>
        <dbReference type="ARBA" id="ARBA00006484"/>
    </source>
</evidence>
<organism evidence="3">
    <name type="scientific">marine metagenome</name>
    <dbReference type="NCBI Taxonomy" id="408172"/>
    <lineage>
        <taxon>unclassified sequences</taxon>
        <taxon>metagenomes</taxon>
        <taxon>ecological metagenomes</taxon>
    </lineage>
</organism>
<keyword evidence="2" id="KW-0560">Oxidoreductase</keyword>
<evidence type="ECO:0008006" key="4">
    <source>
        <dbReference type="Google" id="ProtNLM"/>
    </source>
</evidence>
<evidence type="ECO:0000313" key="3">
    <source>
        <dbReference type="EMBL" id="SVB84786.1"/>
    </source>
</evidence>
<sequence length="304" mass="33482">MKSFKNKVAVITGAGSGIGRYLAILLAKGGSNVVVCDINKDTLNETIEMLSQYNISVSSHVLDVANKDDIEALPGKVIEHHGQVDMVFNNAGVATGGHFKELDEEYWDWVMGVNLHGVVNSTRAFIPHMIDRPEAAIINTSSIFGMVAAPGHTVYHATKFAVRGFTEGLALEMADTNPNLQIHCVHPGHIGTNIASSAKMSEETINTVIEERNNLNFTRNNPASLEEIGIQFKDGGMHPSKAADIILNGVRKNKSRILVGLDAKLLDLSQRLFPKHYHKTWILFMPLMLLFRDKKPLKSISKDF</sequence>
<name>A0A382HBY6_9ZZZZ</name>
<dbReference type="FunFam" id="3.40.50.720:FF:000084">
    <property type="entry name" value="Short-chain dehydrogenase reductase"/>
    <property type="match status" value="1"/>
</dbReference>
<reference evidence="3" key="1">
    <citation type="submission" date="2018-05" db="EMBL/GenBank/DDBJ databases">
        <authorList>
            <person name="Lanie J.A."/>
            <person name="Ng W.-L."/>
            <person name="Kazmierczak K.M."/>
            <person name="Andrzejewski T.M."/>
            <person name="Davidsen T.M."/>
            <person name="Wayne K.J."/>
            <person name="Tettelin H."/>
            <person name="Glass J.I."/>
            <person name="Rusch D."/>
            <person name="Podicherti R."/>
            <person name="Tsui H.-C.T."/>
            <person name="Winkler M.E."/>
        </authorList>
    </citation>
    <scope>NUCLEOTIDE SEQUENCE</scope>
</reference>
<dbReference type="GO" id="GO:0016491">
    <property type="term" value="F:oxidoreductase activity"/>
    <property type="evidence" value="ECO:0007669"/>
    <property type="project" value="UniProtKB-KW"/>
</dbReference>
<dbReference type="EMBL" id="UINC01060362">
    <property type="protein sequence ID" value="SVB84786.1"/>
    <property type="molecule type" value="Genomic_DNA"/>
</dbReference>
<dbReference type="AlphaFoldDB" id="A0A382HBY6"/>
<comment type="similarity">
    <text evidence="1">Belongs to the short-chain dehydrogenases/reductases (SDR) family.</text>
</comment>
<dbReference type="PANTHER" id="PTHR43391:SF82">
    <property type="entry name" value="OXIDOREDUCTASE SADH-RELATED"/>
    <property type="match status" value="1"/>
</dbReference>
<evidence type="ECO:0000256" key="2">
    <source>
        <dbReference type="ARBA" id="ARBA00023002"/>
    </source>
</evidence>
<accession>A0A382HBY6</accession>
<dbReference type="PRINTS" id="PR00081">
    <property type="entry name" value="GDHRDH"/>
</dbReference>
<dbReference type="InterPro" id="IPR002347">
    <property type="entry name" value="SDR_fam"/>
</dbReference>
<gene>
    <name evidence="3" type="ORF">METZ01_LOCUS237640</name>
</gene>
<dbReference type="Gene3D" id="3.40.50.720">
    <property type="entry name" value="NAD(P)-binding Rossmann-like Domain"/>
    <property type="match status" value="1"/>
</dbReference>
<dbReference type="InterPro" id="IPR036291">
    <property type="entry name" value="NAD(P)-bd_dom_sf"/>
</dbReference>
<dbReference type="PANTHER" id="PTHR43391">
    <property type="entry name" value="RETINOL DEHYDROGENASE-RELATED"/>
    <property type="match status" value="1"/>
</dbReference>
<protein>
    <recommendedName>
        <fullName evidence="4">Short-chain dehydrogenase</fullName>
    </recommendedName>
</protein>
<dbReference type="SUPFAM" id="SSF51735">
    <property type="entry name" value="NAD(P)-binding Rossmann-fold domains"/>
    <property type="match status" value="1"/>
</dbReference>